<sequence>MRKRSIHHALAEKYPQAKVAGVDYQGERLWVGARAAKDAGITNCFFLRARVEMLPELLPVKADQIWITFPDPFPKDRHAKRRLTSAQYLKIYEHISSPGATVCLKTDAPDLFAFTRDQLREGGFRVLEEVPDVDALPADHDALLVETDFETRHREQGRTISFLRWEASAAQ</sequence>
<dbReference type="InterPro" id="IPR029063">
    <property type="entry name" value="SAM-dependent_MTases_sf"/>
</dbReference>
<dbReference type="PANTHER" id="PTHR23417:SF14">
    <property type="entry name" value="PENTACOTRIPEPTIDE-REPEAT REGION OF PRORP DOMAIN-CONTAINING PROTEIN"/>
    <property type="match status" value="1"/>
</dbReference>
<reference evidence="8 9" key="1">
    <citation type="submission" date="2015-02" db="EMBL/GenBank/DDBJ databases">
        <title>Improved understanding of the partial-nitritation anammox process through 23 genomes representing the majority of the microbial community.</title>
        <authorList>
            <person name="Speth D.R."/>
            <person name="In T Zandt M."/>
            <person name="Guerrero Cruz S."/>
            <person name="Jetten M.S."/>
            <person name="Dutilh B.E."/>
        </authorList>
    </citation>
    <scope>NUCLEOTIDE SEQUENCE [LARGE SCALE GENOMIC DNA]</scope>
    <source>
        <strain evidence="8">OLB20</strain>
    </source>
</reference>
<evidence type="ECO:0000256" key="5">
    <source>
        <dbReference type="ARBA" id="ARBA00022679"/>
    </source>
</evidence>
<evidence type="ECO:0000256" key="3">
    <source>
        <dbReference type="ARBA" id="ARBA00011977"/>
    </source>
</evidence>
<dbReference type="Gene3D" id="3.40.50.150">
    <property type="entry name" value="Vaccinia Virus protein VP39"/>
    <property type="match status" value="1"/>
</dbReference>
<dbReference type="GO" id="GO:0008176">
    <property type="term" value="F:tRNA (guanine(46)-N7)-methyltransferase activity"/>
    <property type="evidence" value="ECO:0007669"/>
    <property type="project" value="UniProtKB-EC"/>
</dbReference>
<comment type="function">
    <text evidence="2">Catalyzes the formation of N(7)-methylguanine at position 46 (m7G46) in tRNA.</text>
</comment>
<evidence type="ECO:0000313" key="9">
    <source>
        <dbReference type="Proteomes" id="UP000070457"/>
    </source>
</evidence>
<gene>
    <name evidence="8" type="primary">trmB</name>
    <name evidence="8" type="ORF">TR69_WS6001000112</name>
</gene>
<dbReference type="GO" id="GO:0043527">
    <property type="term" value="C:tRNA methyltransferase complex"/>
    <property type="evidence" value="ECO:0007669"/>
    <property type="project" value="TreeGrafter"/>
</dbReference>
<evidence type="ECO:0000256" key="2">
    <source>
        <dbReference type="ARBA" id="ARBA00003015"/>
    </source>
</evidence>
<comment type="caution">
    <text evidence="8">The sequence shown here is derived from an EMBL/GenBank/DDBJ whole genome shotgun (WGS) entry which is preliminary data.</text>
</comment>
<evidence type="ECO:0000256" key="6">
    <source>
        <dbReference type="ARBA" id="ARBA00022691"/>
    </source>
</evidence>
<proteinExistence type="predicted"/>
<keyword evidence="5 8" id="KW-0808">Transferase</keyword>
<accession>A0A136M006</accession>
<name>A0A136M006_9BACT</name>
<evidence type="ECO:0000313" key="8">
    <source>
        <dbReference type="EMBL" id="KXK27239.1"/>
    </source>
</evidence>
<dbReference type="InterPro" id="IPR003358">
    <property type="entry name" value="tRNA_(Gua-N-7)_MeTrfase_Trmb"/>
</dbReference>
<evidence type="ECO:0000256" key="4">
    <source>
        <dbReference type="ARBA" id="ARBA00022603"/>
    </source>
</evidence>
<keyword evidence="6" id="KW-0949">S-adenosyl-L-methionine</keyword>
<comment type="catalytic activity">
    <reaction evidence="1">
        <text>guanosine(46) in tRNA + S-adenosyl-L-methionine = N(7)-methylguanosine(46) in tRNA + S-adenosyl-L-homocysteine</text>
        <dbReference type="Rhea" id="RHEA:42708"/>
        <dbReference type="Rhea" id="RHEA-COMP:10188"/>
        <dbReference type="Rhea" id="RHEA-COMP:10189"/>
        <dbReference type="ChEBI" id="CHEBI:57856"/>
        <dbReference type="ChEBI" id="CHEBI:59789"/>
        <dbReference type="ChEBI" id="CHEBI:74269"/>
        <dbReference type="ChEBI" id="CHEBI:74480"/>
        <dbReference type="EC" id="2.1.1.33"/>
    </reaction>
</comment>
<organism evidence="8 9">
    <name type="scientific">candidate division WS6 bacterium OLB20</name>
    <dbReference type="NCBI Taxonomy" id="1617426"/>
    <lineage>
        <taxon>Bacteria</taxon>
        <taxon>Candidatus Dojkabacteria</taxon>
    </lineage>
</organism>
<dbReference type="PROSITE" id="PS51625">
    <property type="entry name" value="SAM_MT_TRMB"/>
    <property type="match status" value="1"/>
</dbReference>
<protein>
    <recommendedName>
        <fullName evidence="3">tRNA (guanine(46)-N(7))-methyltransferase</fullName>
        <ecNumber evidence="3">2.1.1.33</ecNumber>
    </recommendedName>
</protein>
<dbReference type="STRING" id="1617426.TR69_WS6001000112"/>
<dbReference type="PANTHER" id="PTHR23417">
    <property type="entry name" value="3-DEOXY-D-MANNO-OCTULOSONIC-ACID TRANSFERASE/TRNA GUANINE-N 7 - -METHYLTRANSFERASE"/>
    <property type="match status" value="1"/>
</dbReference>
<dbReference type="PATRIC" id="fig|1617426.3.peg.109"/>
<dbReference type="SUPFAM" id="SSF53335">
    <property type="entry name" value="S-adenosyl-L-methionine-dependent methyltransferases"/>
    <property type="match status" value="1"/>
</dbReference>
<evidence type="ECO:0000256" key="7">
    <source>
        <dbReference type="ARBA" id="ARBA00022694"/>
    </source>
</evidence>
<keyword evidence="4 8" id="KW-0489">Methyltransferase</keyword>
<dbReference type="EC" id="2.1.1.33" evidence="3"/>
<dbReference type="EMBL" id="JYNZ01000002">
    <property type="protein sequence ID" value="KXK27239.1"/>
    <property type="molecule type" value="Genomic_DNA"/>
</dbReference>
<dbReference type="Proteomes" id="UP000070457">
    <property type="component" value="Unassembled WGS sequence"/>
</dbReference>
<dbReference type="Pfam" id="PF02390">
    <property type="entry name" value="Methyltransf_4"/>
    <property type="match status" value="1"/>
</dbReference>
<keyword evidence="7" id="KW-0819">tRNA processing</keyword>
<evidence type="ECO:0000256" key="1">
    <source>
        <dbReference type="ARBA" id="ARBA00000142"/>
    </source>
</evidence>
<dbReference type="AlphaFoldDB" id="A0A136M006"/>